<keyword evidence="5" id="KW-1185">Reference proteome</keyword>
<reference evidence="4 5" key="1">
    <citation type="journal article" date="2013" name="Stand. Genomic Sci.">
        <title>Genomic Encyclopedia of Type Strains, Phase I: The one thousand microbial genomes (KMG-I) project.</title>
        <authorList>
            <person name="Kyrpides N.C."/>
            <person name="Woyke T."/>
            <person name="Eisen J.A."/>
            <person name="Garrity G."/>
            <person name="Lilburn T.G."/>
            <person name="Beck B.J."/>
            <person name="Whitman W.B."/>
            <person name="Hugenholtz P."/>
            <person name="Klenk H.P."/>
        </authorList>
    </citation>
    <scope>NUCLEOTIDE SEQUENCE [LARGE SCALE GENOMIC DNA]</scope>
    <source>
        <strain evidence="4 5">DSM 45044</strain>
    </source>
</reference>
<dbReference type="InterPro" id="IPR051545">
    <property type="entry name" value="NAD(P)H_dehydrogenase_qn"/>
</dbReference>
<accession>A0A562V2F8</accession>
<feature type="domain" description="Flavodoxin-like fold" evidence="3">
    <location>
        <begin position="1"/>
        <end position="180"/>
    </location>
</feature>
<dbReference type="RefSeq" id="WP_147138765.1">
    <property type="nucleotide sequence ID" value="NZ_BAABIJ010000002.1"/>
</dbReference>
<comment type="similarity">
    <text evidence="1">Belongs to the NAD(P)H dehydrogenase (quinone) family.</text>
</comment>
<sequence>MSALVVTGHPRTGSLTGRAARAAADRYGADLLDLYAEKFDPALTEADEPDWHDPGKSYSAEVHAHMERIEAATEIAVVFPVWWFSPPAIVKGWIDRVWNHGFAYGADRPRLAGKRMLWLGLAGGPEGYFTANGFHTAMDRQLRIGVSRFCGIPDAALHLVYDTEHRSGDDVLAEAAAALDGLLAG</sequence>
<dbReference type="Gene3D" id="3.40.50.360">
    <property type="match status" value="1"/>
</dbReference>
<evidence type="ECO:0000256" key="1">
    <source>
        <dbReference type="ARBA" id="ARBA00006252"/>
    </source>
</evidence>
<dbReference type="PANTHER" id="PTHR10204:SF34">
    <property type="entry name" value="NAD(P)H DEHYDROGENASE [QUINONE] 1 ISOFORM 1"/>
    <property type="match status" value="1"/>
</dbReference>
<protein>
    <submittedName>
        <fullName evidence="4">Putative NADPH-quinone reductase</fullName>
    </submittedName>
</protein>
<gene>
    <name evidence="4" type="ORF">LX16_2742</name>
</gene>
<dbReference type="Pfam" id="PF02525">
    <property type="entry name" value="Flavodoxin_2"/>
    <property type="match status" value="1"/>
</dbReference>
<dbReference type="GO" id="GO:0003955">
    <property type="term" value="F:NAD(P)H dehydrogenase (quinone) activity"/>
    <property type="evidence" value="ECO:0007669"/>
    <property type="project" value="TreeGrafter"/>
</dbReference>
<dbReference type="Proteomes" id="UP000321617">
    <property type="component" value="Unassembled WGS sequence"/>
</dbReference>
<dbReference type="InterPro" id="IPR029039">
    <property type="entry name" value="Flavoprotein-like_sf"/>
</dbReference>
<evidence type="ECO:0000259" key="3">
    <source>
        <dbReference type="Pfam" id="PF02525"/>
    </source>
</evidence>
<dbReference type="EMBL" id="VLLL01000006">
    <property type="protein sequence ID" value="TWJ11997.1"/>
    <property type="molecule type" value="Genomic_DNA"/>
</dbReference>
<dbReference type="GO" id="GO:0005829">
    <property type="term" value="C:cytosol"/>
    <property type="evidence" value="ECO:0007669"/>
    <property type="project" value="TreeGrafter"/>
</dbReference>
<evidence type="ECO:0000256" key="2">
    <source>
        <dbReference type="ARBA" id="ARBA00023002"/>
    </source>
</evidence>
<dbReference type="AlphaFoldDB" id="A0A562V2F8"/>
<comment type="caution">
    <text evidence="4">The sequence shown here is derived from an EMBL/GenBank/DDBJ whole genome shotgun (WGS) entry which is preliminary data.</text>
</comment>
<dbReference type="SUPFAM" id="SSF52218">
    <property type="entry name" value="Flavoproteins"/>
    <property type="match status" value="1"/>
</dbReference>
<name>A0A562V2F8_9ACTN</name>
<dbReference type="OrthoDB" id="9798454at2"/>
<dbReference type="NCBIfam" id="NF007280">
    <property type="entry name" value="PRK09739.1"/>
    <property type="match status" value="1"/>
</dbReference>
<evidence type="ECO:0000313" key="4">
    <source>
        <dbReference type="EMBL" id="TWJ11997.1"/>
    </source>
</evidence>
<keyword evidence="2" id="KW-0560">Oxidoreductase</keyword>
<dbReference type="InterPro" id="IPR003680">
    <property type="entry name" value="Flavodoxin_fold"/>
</dbReference>
<proteinExistence type="inferred from homology"/>
<evidence type="ECO:0000313" key="5">
    <source>
        <dbReference type="Proteomes" id="UP000321617"/>
    </source>
</evidence>
<organism evidence="4 5">
    <name type="scientific">Stackebrandtia albiflava</name>
    <dbReference type="NCBI Taxonomy" id="406432"/>
    <lineage>
        <taxon>Bacteria</taxon>
        <taxon>Bacillati</taxon>
        <taxon>Actinomycetota</taxon>
        <taxon>Actinomycetes</taxon>
        <taxon>Glycomycetales</taxon>
        <taxon>Glycomycetaceae</taxon>
        <taxon>Stackebrandtia</taxon>
    </lineage>
</organism>
<dbReference type="PANTHER" id="PTHR10204">
    <property type="entry name" value="NAD P H OXIDOREDUCTASE-RELATED"/>
    <property type="match status" value="1"/>
</dbReference>